<dbReference type="Pfam" id="PF13963">
    <property type="entry name" value="Transpos_assoc"/>
    <property type="match status" value="1"/>
</dbReference>
<dbReference type="InterPro" id="IPR029480">
    <property type="entry name" value="Transpos_assoc"/>
</dbReference>
<keyword evidence="4" id="KW-1185">Reference proteome</keyword>
<proteinExistence type="predicted"/>
<name>A0AAD4V4F2_PRUDU</name>
<dbReference type="Proteomes" id="UP001054821">
    <property type="component" value="Chromosome 7"/>
</dbReference>
<evidence type="ECO:0000259" key="1">
    <source>
        <dbReference type="Pfam" id="PF13960"/>
    </source>
</evidence>
<protein>
    <recommendedName>
        <fullName evidence="5">Transposable element protein</fullName>
    </recommendedName>
</protein>
<dbReference type="InterPro" id="IPR004242">
    <property type="entry name" value="Transposase_21"/>
</dbReference>
<evidence type="ECO:0008006" key="5">
    <source>
        <dbReference type="Google" id="ProtNLM"/>
    </source>
</evidence>
<comment type="caution">
    <text evidence="3">The sequence shown here is derived from an EMBL/GenBank/DDBJ whole genome shotgun (WGS) entry which is preliminary data.</text>
</comment>
<accession>A0AAD4V4F2</accession>
<dbReference type="Pfam" id="PF13960">
    <property type="entry name" value="DUF4218"/>
    <property type="match status" value="1"/>
</dbReference>
<dbReference type="PANTHER" id="PTHR10775">
    <property type="entry name" value="OS08G0208400 PROTEIN"/>
    <property type="match status" value="1"/>
</dbReference>
<dbReference type="AlphaFoldDB" id="A0AAD4V4F2"/>
<dbReference type="Pfam" id="PF02992">
    <property type="entry name" value="Transposase_21"/>
    <property type="match status" value="1"/>
</dbReference>
<gene>
    <name evidence="3" type="ORF">L3X38_037390</name>
</gene>
<feature type="domain" description="DUF4218" evidence="1">
    <location>
        <begin position="597"/>
        <end position="682"/>
    </location>
</feature>
<dbReference type="EMBL" id="JAJFAZ020000007">
    <property type="protein sequence ID" value="KAI5317683.1"/>
    <property type="molecule type" value="Genomic_DNA"/>
</dbReference>
<evidence type="ECO:0000259" key="2">
    <source>
        <dbReference type="Pfam" id="PF13963"/>
    </source>
</evidence>
<reference evidence="3 4" key="1">
    <citation type="journal article" date="2022" name="G3 (Bethesda)">
        <title>Whole-genome sequence and methylome profiling of the almond [Prunus dulcis (Mill.) D.A. Webb] cultivar 'Nonpareil'.</title>
        <authorList>
            <person name="D'Amico-Willman K.M."/>
            <person name="Ouma W.Z."/>
            <person name="Meulia T."/>
            <person name="Sideli G.M."/>
            <person name="Gradziel T.M."/>
            <person name="Fresnedo-Ramirez J."/>
        </authorList>
    </citation>
    <scope>NUCLEOTIDE SEQUENCE [LARGE SCALE GENOMIC DNA]</scope>
    <source>
        <strain evidence="3">Clone GOH B32 T37-40</strain>
    </source>
</reference>
<organism evidence="3 4">
    <name type="scientific">Prunus dulcis</name>
    <name type="common">Almond</name>
    <name type="synonym">Amygdalus dulcis</name>
    <dbReference type="NCBI Taxonomy" id="3755"/>
    <lineage>
        <taxon>Eukaryota</taxon>
        <taxon>Viridiplantae</taxon>
        <taxon>Streptophyta</taxon>
        <taxon>Embryophyta</taxon>
        <taxon>Tracheophyta</taxon>
        <taxon>Spermatophyta</taxon>
        <taxon>Magnoliopsida</taxon>
        <taxon>eudicotyledons</taxon>
        <taxon>Gunneridae</taxon>
        <taxon>Pentapetalae</taxon>
        <taxon>rosids</taxon>
        <taxon>fabids</taxon>
        <taxon>Rosales</taxon>
        <taxon>Rosaceae</taxon>
        <taxon>Amygdaloideae</taxon>
        <taxon>Amygdaleae</taxon>
        <taxon>Prunus</taxon>
    </lineage>
</organism>
<dbReference type="PANTHER" id="PTHR10775:SF180">
    <property type="entry name" value="TRANSPOSON, EN_SPM-LIKE, TRANSPOSASE-ASSOCIATED DOMAIN PROTEIN-RELATED"/>
    <property type="match status" value="1"/>
</dbReference>
<feature type="domain" description="Transposase-associated" evidence="2">
    <location>
        <begin position="3"/>
        <end position="75"/>
    </location>
</feature>
<sequence>MDKSWMHSDRRSKAYEFGVEAFLNFAVESLLTTTHIRCSCVKCVNLKLFGVGIIRDHVYFNGIDQSYKNWTFHEEPWEATTNASRNVEEDDGHSRYSFVSKEIDMDDNDFGDFGSDPYEFANVIGDGDQPVYPGCRKYTKLSALVKLYNLKAKHGMSDVCFTELLILQGDLLPEENTIPTSMYEAKKTLCALGLSYEKMHACPNDCILYRKEYEDSTNCPTCGISRWKEGKDSILKEGVPVKVVWYFPPIPRFKRMFQSHETAKSLTWHAARKSINGQMSYSADSPSWKLLGDKWLEFGNQPRNLRLALSSDGFNPHSSLSSRYSCSPVILVTYNLPPWLCKKRKFMMLTLLISGPKQPENDIDVYLEPLIDDLKSLWVGIRGVYDAHNGEYFTLRAALMWTINDFPAYGNLSGCVVKGYKACPICGDDTPSHRVCWKKKSIFFDLEYWKYLPVRHALDVMHIEKNVCDSIIGTLLEIPGKNKDGIAARLDLLNMGVKTDLQPEYGGRRTRLPPGPWNLSRAEKREVCNSFYGMKVPEGYSSNIKNLVSLQDSRLLGLKSHDCHTLMQQLLPVAIRSVLEKPARYAITRLCFFSNAICAKTVDVSKLDKLEEDVVVTLCLLEKYFPPSFFDIMVHLVVHLVREVRLCGPVYFRWMYPFERYMKVLKGYVQNRTRPEGCIAEHLSDVSTVGVPSSQKMGVSKPLSGRTVSVVDQDLLNQAHLYVLENTEEVLPYIEQHMIHIKTAYPKFRKRTKWLQDKHNSTFIQWLRFK</sequence>
<dbReference type="InterPro" id="IPR025452">
    <property type="entry name" value="DUF4218"/>
</dbReference>
<evidence type="ECO:0000313" key="3">
    <source>
        <dbReference type="EMBL" id="KAI5317683.1"/>
    </source>
</evidence>
<evidence type="ECO:0000313" key="4">
    <source>
        <dbReference type="Proteomes" id="UP001054821"/>
    </source>
</evidence>